<keyword evidence="3" id="KW-1185">Reference proteome</keyword>
<dbReference type="OrthoDB" id="9806827at2"/>
<dbReference type="InterPro" id="IPR058240">
    <property type="entry name" value="rSAM_sf"/>
</dbReference>
<dbReference type="AlphaFoldDB" id="A0A366IFA4"/>
<comment type="caution">
    <text evidence="2">The sequence shown here is derived from an EMBL/GenBank/DDBJ whole genome shotgun (WGS) entry which is preliminary data.</text>
</comment>
<dbReference type="InterPro" id="IPR007197">
    <property type="entry name" value="rSAM"/>
</dbReference>
<reference evidence="2 3" key="1">
    <citation type="submission" date="2018-06" db="EMBL/GenBank/DDBJ databases">
        <title>Genomic Encyclopedia of Type Strains, Phase IV (KMG-IV): sequencing the most valuable type-strain genomes for metagenomic binning, comparative biology and taxonomic classification.</title>
        <authorList>
            <person name="Goeker M."/>
        </authorList>
    </citation>
    <scope>NUCLEOTIDE SEQUENCE [LARGE SCALE GENOMIC DNA]</scope>
    <source>
        <strain evidence="2 3">DSM 22112</strain>
    </source>
</reference>
<dbReference type="PROSITE" id="PS51918">
    <property type="entry name" value="RADICAL_SAM"/>
    <property type="match status" value="1"/>
</dbReference>
<sequence length="618" mass="71203">MKKEFLDKLDDLLPLVESPGRYVGNELNVVEKDITADTIRFAFAFPDIYEVGMSHLGMKILYHLLNEQEAVYCERTFAPWIDMEKVMRENDIPLYTLESKDKLSNFDFVGFTLQYEMSFSNILNMLDLGQIPIYSKDRGEEDPFIIVGGPCAFNTEPLADFVDIVVVGEAEEVLLELIDVYKRNKGTSRKDLLKKFMALKGVYIPSFYDVEYRNEGEILQVKSLVEGAPEKIQKRYIEDLDKVSFPDKIILPYIQTVHDRIMLEVFRGCTRGCRFCQAGMIYRPMREKSPERLKEDARKLLEATGYDEISLSSLSTTDYSKLPELINHLKEYEEKKVSVSLPSLRIDTFSIGLADELQKVRKSGLTFAPEAGTQRLRDVINKGVTEEDLLTTVSEAFEAGWGHVKLYFMIGLPTETMEDIEGIADLAEKVLDRYYKTESPKKNRNVKIVVSTSSFVPKVFTPFQWEGQNSIEEIIEKQNYLKSRLKNRKISYNWHEPGLSVLEGVFARGDRRIGKVLYTAWKKGCKFDDTREIFKYDVWMEAFEECGINPEDYAQAKRREDEILPWDIIDAGVSKAFLRKEKKKAFEETTTEYCRNDCSNCGITSFSGRWVCNDLGSN</sequence>
<evidence type="ECO:0000259" key="1">
    <source>
        <dbReference type="PROSITE" id="PS51918"/>
    </source>
</evidence>
<dbReference type="SFLD" id="SFLDS00029">
    <property type="entry name" value="Radical_SAM"/>
    <property type="match status" value="1"/>
</dbReference>
<organism evidence="2 3">
    <name type="scientific">Alkalibaculum bacchi</name>
    <dbReference type="NCBI Taxonomy" id="645887"/>
    <lineage>
        <taxon>Bacteria</taxon>
        <taxon>Bacillati</taxon>
        <taxon>Bacillota</taxon>
        <taxon>Clostridia</taxon>
        <taxon>Eubacteriales</taxon>
        <taxon>Eubacteriaceae</taxon>
        <taxon>Alkalibaculum</taxon>
    </lineage>
</organism>
<evidence type="ECO:0000313" key="3">
    <source>
        <dbReference type="Proteomes" id="UP000253490"/>
    </source>
</evidence>
<dbReference type="Pfam" id="PF04055">
    <property type="entry name" value="Radical_SAM"/>
    <property type="match status" value="1"/>
</dbReference>
<evidence type="ECO:0000313" key="2">
    <source>
        <dbReference type="EMBL" id="RBP68971.1"/>
    </source>
</evidence>
<dbReference type="CDD" id="cd01335">
    <property type="entry name" value="Radical_SAM"/>
    <property type="match status" value="1"/>
</dbReference>
<name>A0A366IFA4_9FIRM</name>
<dbReference type="NCBIfam" id="TIGR03960">
    <property type="entry name" value="rSAM_fuse_unch"/>
    <property type="match status" value="1"/>
</dbReference>
<dbReference type="RefSeq" id="WP_113919542.1">
    <property type="nucleotide sequence ID" value="NZ_QNRX01000002.1"/>
</dbReference>
<dbReference type="SMART" id="SM00729">
    <property type="entry name" value="Elp3"/>
    <property type="match status" value="1"/>
</dbReference>
<dbReference type="InterPro" id="IPR023862">
    <property type="entry name" value="CHP03960_rSAM"/>
</dbReference>
<proteinExistence type="predicted"/>
<dbReference type="Proteomes" id="UP000253490">
    <property type="component" value="Unassembled WGS sequence"/>
</dbReference>
<dbReference type="EMBL" id="QNRX01000002">
    <property type="protein sequence ID" value="RBP68971.1"/>
    <property type="molecule type" value="Genomic_DNA"/>
</dbReference>
<dbReference type="Gene3D" id="3.40.50.280">
    <property type="entry name" value="Cobalamin-binding domain"/>
    <property type="match status" value="1"/>
</dbReference>
<gene>
    <name evidence="2" type="ORF">DES36_102113</name>
</gene>
<dbReference type="InterPro" id="IPR045784">
    <property type="entry name" value="Radical_SAM_N2"/>
</dbReference>
<dbReference type="InterPro" id="IPR006638">
    <property type="entry name" value="Elp3/MiaA/NifB-like_rSAM"/>
</dbReference>
<dbReference type="GO" id="GO:0003824">
    <property type="term" value="F:catalytic activity"/>
    <property type="evidence" value="ECO:0007669"/>
    <property type="project" value="InterPro"/>
</dbReference>
<dbReference type="InterPro" id="IPR023404">
    <property type="entry name" value="rSAM_horseshoe"/>
</dbReference>
<dbReference type="SUPFAM" id="SSF102114">
    <property type="entry name" value="Radical SAM enzymes"/>
    <property type="match status" value="1"/>
</dbReference>
<dbReference type="Pfam" id="PF19864">
    <property type="entry name" value="Radical_SAM_N2"/>
    <property type="match status" value="1"/>
</dbReference>
<accession>A0A366IFA4</accession>
<protein>
    <submittedName>
        <fullName evidence="2">Radical SAM family uncharacterized protein</fullName>
    </submittedName>
</protein>
<dbReference type="PANTHER" id="PTHR42731:SF1">
    <property type="entry name" value="RADICAL SAM DOMAIN PROTEIN"/>
    <property type="match status" value="1"/>
</dbReference>
<dbReference type="SFLD" id="SFLDG01082">
    <property type="entry name" value="B12-binding_domain_containing"/>
    <property type="match status" value="1"/>
</dbReference>
<dbReference type="PANTHER" id="PTHR42731">
    <property type="entry name" value="SLL1084 PROTEIN"/>
    <property type="match status" value="1"/>
</dbReference>
<dbReference type="Gene3D" id="3.80.30.20">
    <property type="entry name" value="tm_1862 like domain"/>
    <property type="match status" value="1"/>
</dbReference>
<feature type="domain" description="Radical SAM core" evidence="1">
    <location>
        <begin position="255"/>
        <end position="493"/>
    </location>
</feature>
<dbReference type="GO" id="GO:0051536">
    <property type="term" value="F:iron-sulfur cluster binding"/>
    <property type="evidence" value="ECO:0007669"/>
    <property type="project" value="InterPro"/>
</dbReference>